<feature type="compositionally biased region" description="Low complexity" evidence="1">
    <location>
        <begin position="383"/>
        <end position="392"/>
    </location>
</feature>
<feature type="compositionally biased region" description="Pro residues" evidence="1">
    <location>
        <begin position="121"/>
        <end position="139"/>
    </location>
</feature>
<feature type="compositionally biased region" description="Polar residues" evidence="1">
    <location>
        <begin position="208"/>
        <end position="241"/>
    </location>
</feature>
<evidence type="ECO:0000313" key="2">
    <source>
        <dbReference type="EMBL" id="PSR84185.1"/>
    </source>
</evidence>
<feature type="compositionally biased region" description="Low complexity" evidence="1">
    <location>
        <begin position="411"/>
        <end position="424"/>
    </location>
</feature>
<feature type="compositionally biased region" description="Polar residues" evidence="1">
    <location>
        <begin position="503"/>
        <end position="513"/>
    </location>
</feature>
<feature type="region of interest" description="Disordered" evidence="1">
    <location>
        <begin position="871"/>
        <end position="891"/>
    </location>
</feature>
<feature type="region of interest" description="Disordered" evidence="1">
    <location>
        <begin position="682"/>
        <end position="743"/>
    </location>
</feature>
<dbReference type="InParanoid" id="A0A2T3A7A8"/>
<name>A0A2T3A7A8_9PEZI</name>
<dbReference type="OrthoDB" id="3870679at2759"/>
<feature type="compositionally biased region" description="Basic and acidic residues" evidence="1">
    <location>
        <begin position="970"/>
        <end position="983"/>
    </location>
</feature>
<feature type="compositionally biased region" description="Polar residues" evidence="1">
    <location>
        <begin position="523"/>
        <end position="541"/>
    </location>
</feature>
<feature type="compositionally biased region" description="Polar residues" evidence="1">
    <location>
        <begin position="985"/>
        <end position="999"/>
    </location>
</feature>
<feature type="compositionally biased region" description="Basic and acidic residues" evidence="1">
    <location>
        <begin position="1003"/>
        <end position="1029"/>
    </location>
</feature>
<dbReference type="Proteomes" id="UP000241462">
    <property type="component" value="Unassembled WGS sequence"/>
</dbReference>
<dbReference type="EMBL" id="KZ678447">
    <property type="protein sequence ID" value="PSR84185.1"/>
    <property type="molecule type" value="Genomic_DNA"/>
</dbReference>
<feature type="region of interest" description="Disordered" evidence="1">
    <location>
        <begin position="29"/>
        <end position="300"/>
    </location>
</feature>
<feature type="compositionally biased region" description="Low complexity" evidence="1">
    <location>
        <begin position="694"/>
        <end position="712"/>
    </location>
</feature>
<keyword evidence="3" id="KW-1185">Reference proteome</keyword>
<accession>A0A2T3A7A8</accession>
<dbReference type="STRING" id="2025994.A0A2T3A7A8"/>
<feature type="compositionally biased region" description="Basic and acidic residues" evidence="1">
    <location>
        <begin position="936"/>
        <end position="956"/>
    </location>
</feature>
<feature type="compositionally biased region" description="Basic and acidic residues" evidence="1">
    <location>
        <begin position="721"/>
        <end position="731"/>
    </location>
</feature>
<dbReference type="AlphaFoldDB" id="A0A2T3A7A8"/>
<evidence type="ECO:0000313" key="3">
    <source>
        <dbReference type="Proteomes" id="UP000241462"/>
    </source>
</evidence>
<feature type="compositionally biased region" description="Polar residues" evidence="1">
    <location>
        <begin position="86"/>
        <end position="103"/>
    </location>
</feature>
<feature type="compositionally biased region" description="Low complexity" evidence="1">
    <location>
        <begin position="38"/>
        <end position="64"/>
    </location>
</feature>
<feature type="compositionally biased region" description="Basic and acidic residues" evidence="1">
    <location>
        <begin position="273"/>
        <end position="284"/>
    </location>
</feature>
<evidence type="ECO:0000256" key="1">
    <source>
        <dbReference type="SAM" id="MobiDB-lite"/>
    </source>
</evidence>
<organism evidence="2 3">
    <name type="scientific">Coniella lustricola</name>
    <dbReference type="NCBI Taxonomy" id="2025994"/>
    <lineage>
        <taxon>Eukaryota</taxon>
        <taxon>Fungi</taxon>
        <taxon>Dikarya</taxon>
        <taxon>Ascomycota</taxon>
        <taxon>Pezizomycotina</taxon>
        <taxon>Sordariomycetes</taxon>
        <taxon>Sordariomycetidae</taxon>
        <taxon>Diaporthales</taxon>
        <taxon>Schizoparmaceae</taxon>
        <taxon>Coniella</taxon>
    </lineage>
</organism>
<feature type="compositionally biased region" description="Polar residues" evidence="1">
    <location>
        <begin position="448"/>
        <end position="457"/>
    </location>
</feature>
<feature type="compositionally biased region" description="Low complexity" evidence="1">
    <location>
        <begin position="140"/>
        <end position="151"/>
    </location>
</feature>
<reference evidence="2 3" key="1">
    <citation type="journal article" date="2018" name="Mycol. Prog.">
        <title>Coniella lustricola, a new species from submerged detritus.</title>
        <authorList>
            <person name="Raudabaugh D.B."/>
            <person name="Iturriaga T."/>
            <person name="Carver A."/>
            <person name="Mondo S."/>
            <person name="Pangilinan J."/>
            <person name="Lipzen A."/>
            <person name="He G."/>
            <person name="Amirebrahimi M."/>
            <person name="Grigoriev I.V."/>
            <person name="Miller A.N."/>
        </authorList>
    </citation>
    <scope>NUCLEOTIDE SEQUENCE [LARGE SCALE GENOMIC DNA]</scope>
    <source>
        <strain evidence="2 3">B22-T-1</strain>
    </source>
</reference>
<feature type="compositionally biased region" description="Basic and acidic residues" evidence="1">
    <location>
        <begin position="916"/>
        <end position="929"/>
    </location>
</feature>
<proteinExistence type="predicted"/>
<feature type="compositionally biased region" description="Polar residues" evidence="1">
    <location>
        <begin position="561"/>
        <end position="577"/>
    </location>
</feature>
<feature type="region of interest" description="Disordered" evidence="1">
    <location>
        <begin position="603"/>
        <end position="622"/>
    </location>
</feature>
<feature type="compositionally biased region" description="Basic and acidic residues" evidence="1">
    <location>
        <begin position="608"/>
        <end position="622"/>
    </location>
</feature>
<protein>
    <submittedName>
        <fullName evidence="2">Uncharacterized protein</fullName>
    </submittedName>
</protein>
<gene>
    <name evidence="2" type="ORF">BD289DRAFT_266705</name>
</gene>
<sequence length="1057" mass="115987">MAVPDVQHIVPLHGLHNTAPLEGSPFVIKKHKNLPRPSNGSSVNGSVSSGTPDSRRSSSGSTSHTLRHHRRRISGGDLPPTPPAHSRTSSGSQSASVPNSSPFETPPRSAGDVVSTVHSPSTPPNQRSPPTPDVTPPNPARLTRPLPLRPTLYDRIPSKSTTDSRTESFKTAPESPELSDNEDSKATLRPAAPCTRSSQITVRRDSGYSKTSQASEPNPSSSQGSLPEQSDSTPKAKSAFTSFDGDWRSRGAAEQECDATPASNVTVKKRRRSTESPAKRHGDPEDIAITPTNTTKSSRTVPLQGRVLTYEANESPRSVAAPRLRSADRNPTADARRLSGMSSRSGTSTIVEAILVEAAAPRRQKTLRHVRRVDALRDSVWQSPPSSSSTSPQEGVARRRPLPQGRDAPRESFASSSTAASVSSRKARREVRKNGGIPVVIVPDRYASNRSSSQDPSLRSAGSQRSKRSQSAKSVTPPAVAAQHEPSSYFDKPVKKGRRSSESDGTTPGNQPTIDYPPAVPRRTSSLSASTSQNGSNQGSRHGSRAGSLTAESLRALSEAHSAQNPSEEAQVSQPTTEKPESGDPESTVMPVVVRPVSSPKYFALPPDRFRPEHNDADKEGRRQTADTFLGSPMFSTLATPFSQMSVETAGTAPEIAQATAISIVAHQNRSILVVNHRLLGSSDEDERSQKWQAPIRPTITTTEATRTTTIEQPATPSDADASHSSEHMDSPLRNPRVPPQPPILQFIPATPSGLTPAEEKPRLLGNFYEETKEKPSRGMTMVRRALGNRRNSCGRSDNDSRPAALIRRLSLSKTSRDEGNETGVQVVDGEVSLDEQLMDASRLYPEWQPYHYFDNDDGGVVHGLDDGARAGIKYPPIDNRPRRPKRSLSQRMKRTFAIMPLQDQDHDVHDDYHRGARQEMKEKPSKESRRLKHQGSRESLRRQRRRADTNPEMKRGPIFPRSYSLSRGSRRDRDRDSDDESQRNGLTRTWSLTQSLQGVSRRLSEKRREKRSNELRSKISGPRDLRDGVDDVIRRDGLRDAYTRPQRSDTATRYLV</sequence>
<feature type="region of interest" description="Disordered" evidence="1">
    <location>
        <begin position="312"/>
        <end position="347"/>
    </location>
</feature>
<feature type="region of interest" description="Disordered" evidence="1">
    <location>
        <begin position="916"/>
        <end position="1029"/>
    </location>
</feature>
<feature type="region of interest" description="Disordered" evidence="1">
    <location>
        <begin position="378"/>
        <end position="589"/>
    </location>
</feature>
<feature type="compositionally biased region" description="Polar residues" evidence="1">
    <location>
        <begin position="290"/>
        <end position="300"/>
    </location>
</feature>